<dbReference type="OMA" id="KATMEYN"/>
<keyword evidence="2" id="KW-1185">Reference proteome</keyword>
<sequence>INQVATAPGEHIVAFLVQSPTRSYGFRYESSPIAHKLPLVMDELFTGRVEERTPLLSIKLPEKFLRKYYSSKATMEYNVNRLTTTRDVALTLKDLATMDFRGFKRKHSIEQNEFTRLKFSDTPEFKQLFEYTKKEILRNDCLEDVVEDSDENTLKVMSLNPMVQQGIRGEKE</sequence>
<dbReference type="Proteomes" id="UP000271162">
    <property type="component" value="Unassembled WGS sequence"/>
</dbReference>
<accession>A0A0N4YYN2</accession>
<dbReference type="AlphaFoldDB" id="A0A0N4YYN2"/>
<name>A0A0N4YYN2_NIPBR</name>
<reference evidence="3" key="1">
    <citation type="submission" date="2017-02" db="UniProtKB">
        <authorList>
            <consortium name="WormBaseParasite"/>
        </authorList>
    </citation>
    <scope>IDENTIFICATION</scope>
</reference>
<dbReference type="EMBL" id="UYSL01027868">
    <property type="protein sequence ID" value="VDL87137.1"/>
    <property type="molecule type" value="Genomic_DNA"/>
</dbReference>
<protein>
    <submittedName>
        <fullName evidence="3">SERPIN domain-containing protein</fullName>
    </submittedName>
</protein>
<dbReference type="WBParaSite" id="NBR_0002235401-mRNA-1">
    <property type="protein sequence ID" value="NBR_0002235401-mRNA-1"/>
    <property type="gene ID" value="NBR_0002235401"/>
</dbReference>
<evidence type="ECO:0000313" key="2">
    <source>
        <dbReference type="Proteomes" id="UP000271162"/>
    </source>
</evidence>
<reference evidence="1 2" key="2">
    <citation type="submission" date="2018-11" db="EMBL/GenBank/DDBJ databases">
        <authorList>
            <consortium name="Pathogen Informatics"/>
        </authorList>
    </citation>
    <scope>NUCLEOTIDE SEQUENCE [LARGE SCALE GENOMIC DNA]</scope>
</reference>
<dbReference type="InterPro" id="IPR004245">
    <property type="entry name" value="DUF229"/>
</dbReference>
<dbReference type="Pfam" id="PF02995">
    <property type="entry name" value="DUF229"/>
    <property type="match status" value="1"/>
</dbReference>
<organism evidence="3">
    <name type="scientific">Nippostrongylus brasiliensis</name>
    <name type="common">Rat hookworm</name>
    <dbReference type="NCBI Taxonomy" id="27835"/>
    <lineage>
        <taxon>Eukaryota</taxon>
        <taxon>Metazoa</taxon>
        <taxon>Ecdysozoa</taxon>
        <taxon>Nematoda</taxon>
        <taxon>Chromadorea</taxon>
        <taxon>Rhabditida</taxon>
        <taxon>Rhabditina</taxon>
        <taxon>Rhabditomorpha</taxon>
        <taxon>Strongyloidea</taxon>
        <taxon>Heligmosomidae</taxon>
        <taxon>Nippostrongylus</taxon>
    </lineage>
</organism>
<proteinExistence type="predicted"/>
<gene>
    <name evidence="1" type="ORF">NBR_LOCUS22355</name>
</gene>
<evidence type="ECO:0000313" key="3">
    <source>
        <dbReference type="WBParaSite" id="NBR_0002235401-mRNA-1"/>
    </source>
</evidence>
<evidence type="ECO:0000313" key="1">
    <source>
        <dbReference type="EMBL" id="VDL87137.1"/>
    </source>
</evidence>